<dbReference type="Pfam" id="PF00628">
    <property type="entry name" value="PHD"/>
    <property type="match status" value="1"/>
</dbReference>
<evidence type="ECO:0000256" key="6">
    <source>
        <dbReference type="PROSITE-ProRule" id="PRU00146"/>
    </source>
</evidence>
<feature type="compositionally biased region" description="Basic and acidic residues" evidence="7">
    <location>
        <begin position="548"/>
        <end position="560"/>
    </location>
</feature>
<evidence type="ECO:0000256" key="7">
    <source>
        <dbReference type="SAM" id="MobiDB-lite"/>
    </source>
</evidence>
<feature type="compositionally biased region" description="Polar residues" evidence="7">
    <location>
        <begin position="1"/>
        <end position="21"/>
    </location>
</feature>
<organism evidence="9 10">
    <name type="scientific">Podospora australis</name>
    <dbReference type="NCBI Taxonomy" id="1536484"/>
    <lineage>
        <taxon>Eukaryota</taxon>
        <taxon>Fungi</taxon>
        <taxon>Dikarya</taxon>
        <taxon>Ascomycota</taxon>
        <taxon>Pezizomycotina</taxon>
        <taxon>Sordariomycetes</taxon>
        <taxon>Sordariomycetidae</taxon>
        <taxon>Sordariales</taxon>
        <taxon>Podosporaceae</taxon>
        <taxon>Podospora</taxon>
    </lineage>
</organism>
<feature type="compositionally biased region" description="Gly residues" evidence="7">
    <location>
        <begin position="171"/>
        <end position="185"/>
    </location>
</feature>
<name>A0AAN6X2P3_9PEZI</name>
<dbReference type="InterPro" id="IPR019787">
    <property type="entry name" value="Znf_PHD-finger"/>
</dbReference>
<keyword evidence="3 6" id="KW-0863">Zinc-finger</keyword>
<sequence length="572" mass="62841">MTVSTSFFTVDQLDVTATESTARPFPEPSIQLSKMETTAKGSRQKSHQSNSDLPPPPSSATAYEHPSDSEDGRISSSTMLPPPAPSSDGVDRESVTGGGKSKTTSSSRKKKGTATVVKPPKRARSGPGNAKKSGGKRPGSSASSKAAVKNESANTVGDDDYEDDGYPGAEGSSGAGAGGGGGGGRSSESDSGPYCLCRGPDNHRFMIACDRCQDWFHGECIGMDKWTGEHLVQKYICPNCTDADRGYVTRYRKMCTLETCKNAARVTDPIRPSIFCSDEHCQEWWEQLVATLPTLCDGYDSDDDDGNHQTRGPSDPLLGPLMREDFLALLDSRPDRPDWNLFPPNSSKPFAVRKDFWENSPPEDVLTKEETKLLHQSAADRYELGEQIVLCKKMLELLDMGIERRERAVASGVGTAKDLCGYDVRLDKVGTVYQFSLWIQSDEGEAVFKSGQLDDLEGGEEAEKRFNCRSADGWSGGMCVRKKCLPHKQWVDILTRMVKHDIKQLAMEAKDKLVAEQRIRDTAASRYFRQKHEGNSVEDLRLKIEKTTATDKKDEVKTAAEENDGDDEMEDV</sequence>
<dbReference type="InterPro" id="IPR019786">
    <property type="entry name" value="Zinc_finger_PHD-type_CS"/>
</dbReference>
<dbReference type="InterPro" id="IPR037869">
    <property type="entry name" value="Spp1/CFP1"/>
</dbReference>
<evidence type="ECO:0000259" key="8">
    <source>
        <dbReference type="PROSITE" id="PS50016"/>
    </source>
</evidence>
<feature type="compositionally biased region" description="Polar residues" evidence="7">
    <location>
        <begin position="30"/>
        <end position="52"/>
    </location>
</feature>
<keyword evidence="2" id="KW-0479">Metal-binding</keyword>
<reference evidence="9" key="2">
    <citation type="submission" date="2023-05" db="EMBL/GenBank/DDBJ databases">
        <authorList>
            <consortium name="Lawrence Berkeley National Laboratory"/>
            <person name="Steindorff A."/>
            <person name="Hensen N."/>
            <person name="Bonometti L."/>
            <person name="Westerberg I."/>
            <person name="Brannstrom I.O."/>
            <person name="Guillou S."/>
            <person name="Cros-Aarteil S."/>
            <person name="Calhoun S."/>
            <person name="Haridas S."/>
            <person name="Kuo A."/>
            <person name="Mondo S."/>
            <person name="Pangilinan J."/>
            <person name="Riley R."/>
            <person name="Labutti K."/>
            <person name="Andreopoulos B."/>
            <person name="Lipzen A."/>
            <person name="Chen C."/>
            <person name="Yanf M."/>
            <person name="Daum C."/>
            <person name="Ng V."/>
            <person name="Clum A."/>
            <person name="Ohm R."/>
            <person name="Martin F."/>
            <person name="Silar P."/>
            <person name="Natvig D."/>
            <person name="Lalanne C."/>
            <person name="Gautier V."/>
            <person name="Ament-Velasquez S.L."/>
            <person name="Kruys A."/>
            <person name="Hutchinson M.I."/>
            <person name="Powell A.J."/>
            <person name="Barry K."/>
            <person name="Miller A.N."/>
            <person name="Grigoriev I.V."/>
            <person name="Debuchy R."/>
            <person name="Gladieux P."/>
            <person name="Thoren M.H."/>
            <person name="Johannesson H."/>
        </authorList>
    </citation>
    <scope>NUCLEOTIDE SEQUENCE</scope>
    <source>
        <strain evidence="9">PSN309</strain>
    </source>
</reference>
<dbReference type="PROSITE" id="PS01359">
    <property type="entry name" value="ZF_PHD_1"/>
    <property type="match status" value="1"/>
</dbReference>
<dbReference type="InterPro" id="IPR011011">
    <property type="entry name" value="Znf_FYVE_PHD"/>
</dbReference>
<dbReference type="InterPro" id="IPR001965">
    <property type="entry name" value="Znf_PHD"/>
</dbReference>
<dbReference type="GO" id="GO:0008270">
    <property type="term" value="F:zinc ion binding"/>
    <property type="evidence" value="ECO:0007669"/>
    <property type="project" value="UniProtKB-KW"/>
</dbReference>
<comment type="subcellular location">
    <subcellularLocation>
        <location evidence="1">Nucleus</location>
    </subcellularLocation>
</comment>
<dbReference type="PANTHER" id="PTHR46174:SF1">
    <property type="entry name" value="CXXC-TYPE ZINC FINGER PROTEIN 1"/>
    <property type="match status" value="1"/>
</dbReference>
<feature type="region of interest" description="Disordered" evidence="7">
    <location>
        <begin position="1"/>
        <end position="189"/>
    </location>
</feature>
<dbReference type="SMART" id="SM00249">
    <property type="entry name" value="PHD"/>
    <property type="match status" value="1"/>
</dbReference>
<evidence type="ECO:0000256" key="1">
    <source>
        <dbReference type="ARBA" id="ARBA00004123"/>
    </source>
</evidence>
<dbReference type="InterPro" id="IPR013083">
    <property type="entry name" value="Znf_RING/FYVE/PHD"/>
</dbReference>
<dbReference type="Gene3D" id="3.30.40.10">
    <property type="entry name" value="Zinc/RING finger domain, C3HC4 (zinc finger)"/>
    <property type="match status" value="1"/>
</dbReference>
<evidence type="ECO:0000313" key="9">
    <source>
        <dbReference type="EMBL" id="KAK4192521.1"/>
    </source>
</evidence>
<dbReference type="EMBL" id="MU864354">
    <property type="protein sequence ID" value="KAK4192521.1"/>
    <property type="molecule type" value="Genomic_DNA"/>
</dbReference>
<dbReference type="AlphaFoldDB" id="A0AAN6X2P3"/>
<evidence type="ECO:0000256" key="2">
    <source>
        <dbReference type="ARBA" id="ARBA00022723"/>
    </source>
</evidence>
<accession>A0AAN6X2P3</accession>
<feature type="domain" description="PHD-type" evidence="8">
    <location>
        <begin position="192"/>
        <end position="243"/>
    </location>
</feature>
<protein>
    <recommendedName>
        <fullName evidence="8">PHD-type domain-containing protein</fullName>
    </recommendedName>
</protein>
<dbReference type="GO" id="GO:0048188">
    <property type="term" value="C:Set1C/COMPASS complex"/>
    <property type="evidence" value="ECO:0007669"/>
    <property type="project" value="InterPro"/>
</dbReference>
<dbReference type="GO" id="GO:0045893">
    <property type="term" value="P:positive regulation of DNA-templated transcription"/>
    <property type="evidence" value="ECO:0007669"/>
    <property type="project" value="TreeGrafter"/>
</dbReference>
<dbReference type="SUPFAM" id="SSF57903">
    <property type="entry name" value="FYVE/PHD zinc finger"/>
    <property type="match status" value="1"/>
</dbReference>
<dbReference type="PROSITE" id="PS50016">
    <property type="entry name" value="ZF_PHD_2"/>
    <property type="match status" value="1"/>
</dbReference>
<keyword evidence="5" id="KW-0539">Nucleus</keyword>
<gene>
    <name evidence="9" type="ORF">QBC35DRAFT_484069</name>
</gene>
<reference evidence="9" key="1">
    <citation type="journal article" date="2023" name="Mol. Phylogenet. Evol.">
        <title>Genome-scale phylogeny and comparative genomics of the fungal order Sordariales.</title>
        <authorList>
            <person name="Hensen N."/>
            <person name="Bonometti L."/>
            <person name="Westerberg I."/>
            <person name="Brannstrom I.O."/>
            <person name="Guillou S."/>
            <person name="Cros-Aarteil S."/>
            <person name="Calhoun S."/>
            <person name="Haridas S."/>
            <person name="Kuo A."/>
            <person name="Mondo S."/>
            <person name="Pangilinan J."/>
            <person name="Riley R."/>
            <person name="LaButti K."/>
            <person name="Andreopoulos B."/>
            <person name="Lipzen A."/>
            <person name="Chen C."/>
            <person name="Yan M."/>
            <person name="Daum C."/>
            <person name="Ng V."/>
            <person name="Clum A."/>
            <person name="Steindorff A."/>
            <person name="Ohm R.A."/>
            <person name="Martin F."/>
            <person name="Silar P."/>
            <person name="Natvig D.O."/>
            <person name="Lalanne C."/>
            <person name="Gautier V."/>
            <person name="Ament-Velasquez S.L."/>
            <person name="Kruys A."/>
            <person name="Hutchinson M.I."/>
            <person name="Powell A.J."/>
            <person name="Barry K."/>
            <person name="Miller A.N."/>
            <person name="Grigoriev I.V."/>
            <person name="Debuchy R."/>
            <person name="Gladieux P."/>
            <person name="Hiltunen Thoren M."/>
            <person name="Johannesson H."/>
        </authorList>
    </citation>
    <scope>NUCLEOTIDE SEQUENCE</scope>
    <source>
        <strain evidence="9">PSN309</strain>
    </source>
</reference>
<proteinExistence type="predicted"/>
<keyword evidence="4" id="KW-0862">Zinc</keyword>
<keyword evidence="10" id="KW-1185">Reference proteome</keyword>
<evidence type="ECO:0000256" key="3">
    <source>
        <dbReference type="ARBA" id="ARBA00022771"/>
    </source>
</evidence>
<dbReference type="PANTHER" id="PTHR46174">
    <property type="entry name" value="CXXC-TYPE ZINC FINGER PROTEIN 1"/>
    <property type="match status" value="1"/>
</dbReference>
<evidence type="ECO:0000256" key="4">
    <source>
        <dbReference type="ARBA" id="ARBA00022833"/>
    </source>
</evidence>
<evidence type="ECO:0000256" key="5">
    <source>
        <dbReference type="ARBA" id="ARBA00023242"/>
    </source>
</evidence>
<feature type="compositionally biased region" description="Acidic residues" evidence="7">
    <location>
        <begin position="561"/>
        <end position="572"/>
    </location>
</feature>
<dbReference type="Proteomes" id="UP001302126">
    <property type="component" value="Unassembled WGS sequence"/>
</dbReference>
<comment type="caution">
    <text evidence="9">The sequence shown here is derived from an EMBL/GenBank/DDBJ whole genome shotgun (WGS) entry which is preliminary data.</text>
</comment>
<evidence type="ECO:0000313" key="10">
    <source>
        <dbReference type="Proteomes" id="UP001302126"/>
    </source>
</evidence>
<feature type="region of interest" description="Disordered" evidence="7">
    <location>
        <begin position="548"/>
        <end position="572"/>
    </location>
</feature>